<accession>C0QBQ9</accession>
<gene>
    <name evidence="2" type="ordered locus">HRM2_18190</name>
</gene>
<keyword evidence="1" id="KW-0812">Transmembrane</keyword>
<keyword evidence="1" id="KW-1133">Transmembrane helix</keyword>
<evidence type="ECO:0000313" key="3">
    <source>
        <dbReference type="Proteomes" id="UP000000442"/>
    </source>
</evidence>
<reference evidence="2 3" key="1">
    <citation type="journal article" date="2009" name="Environ. Microbiol.">
        <title>Genome sequence of Desulfobacterium autotrophicum HRM2, a marine sulfate reducer oxidizing organic carbon completely to carbon dioxide.</title>
        <authorList>
            <person name="Strittmatter A.W."/>
            <person name="Liesegang H."/>
            <person name="Rabus R."/>
            <person name="Decker I."/>
            <person name="Amann J."/>
            <person name="Andres S."/>
            <person name="Henne A."/>
            <person name="Fricke W.F."/>
            <person name="Martinez-Arias R."/>
            <person name="Bartels D."/>
            <person name="Goesmann A."/>
            <person name="Krause L."/>
            <person name="Puehler A."/>
            <person name="Klenk H.P."/>
            <person name="Richter M."/>
            <person name="Schuler M."/>
            <person name="Gloeckner F.O."/>
            <person name="Meyerdierks A."/>
            <person name="Gottschalk G."/>
            <person name="Amann R."/>
        </authorList>
    </citation>
    <scope>NUCLEOTIDE SEQUENCE [LARGE SCALE GENOMIC DNA]</scope>
    <source>
        <strain evidence="3">ATCC 43914 / DSM 3382 / HRM2</strain>
    </source>
</reference>
<dbReference type="KEGG" id="dat:HRM2_18190"/>
<evidence type="ECO:0000313" key="2">
    <source>
        <dbReference type="EMBL" id="ACN14921.1"/>
    </source>
</evidence>
<keyword evidence="1" id="KW-0472">Membrane</keyword>
<proteinExistence type="predicted"/>
<dbReference type="Proteomes" id="UP000000442">
    <property type="component" value="Chromosome"/>
</dbReference>
<evidence type="ECO:0000256" key="1">
    <source>
        <dbReference type="SAM" id="Phobius"/>
    </source>
</evidence>
<dbReference type="EMBL" id="CP001087">
    <property type="protein sequence ID" value="ACN14921.1"/>
    <property type="molecule type" value="Genomic_DNA"/>
</dbReference>
<feature type="transmembrane region" description="Helical" evidence="1">
    <location>
        <begin position="19"/>
        <end position="40"/>
    </location>
</feature>
<organism evidence="2 3">
    <name type="scientific">Desulforapulum autotrophicum (strain ATCC 43914 / DSM 3382 / VKM B-1955 / HRM2)</name>
    <name type="common">Desulfobacterium autotrophicum</name>
    <dbReference type="NCBI Taxonomy" id="177437"/>
    <lineage>
        <taxon>Bacteria</taxon>
        <taxon>Pseudomonadati</taxon>
        <taxon>Thermodesulfobacteriota</taxon>
        <taxon>Desulfobacteria</taxon>
        <taxon>Desulfobacterales</taxon>
        <taxon>Desulfobacteraceae</taxon>
        <taxon>Desulforapulum</taxon>
    </lineage>
</organism>
<name>C0QBQ9_DESAH</name>
<protein>
    <submittedName>
        <fullName evidence="2">Uncharacterized protein</fullName>
    </submittedName>
</protein>
<dbReference type="HOGENOM" id="CLU_3117072_0_0_7"/>
<keyword evidence="3" id="KW-1185">Reference proteome</keyword>
<sequence length="50" mass="5703">MRICLAVLSSKKTNCMVDFIVSMALHFICGLNMAVLKLKLNFIKQMNQKN</sequence>
<dbReference type="STRING" id="177437.HRM2_18190"/>
<dbReference type="AlphaFoldDB" id="C0QBQ9"/>